<comment type="caution">
    <text evidence="12">The sequence shown here is derived from an EMBL/GenBank/DDBJ whole genome shotgun (WGS) entry which is preliminary data.</text>
</comment>
<feature type="transmembrane region" description="Helical" evidence="10">
    <location>
        <begin position="424"/>
        <end position="446"/>
    </location>
</feature>
<evidence type="ECO:0000256" key="6">
    <source>
        <dbReference type="ARBA" id="ARBA00022840"/>
    </source>
</evidence>
<evidence type="ECO:0000256" key="10">
    <source>
        <dbReference type="SAM" id="Phobius"/>
    </source>
</evidence>
<dbReference type="CDD" id="cd05387">
    <property type="entry name" value="BY-kinase"/>
    <property type="match status" value="1"/>
</dbReference>
<dbReference type="PANTHER" id="PTHR32309:SF13">
    <property type="entry name" value="FERRIC ENTEROBACTIN TRANSPORT PROTEIN FEPE"/>
    <property type="match status" value="1"/>
</dbReference>
<name>A0A2W1JIN9_9CYAN</name>
<keyword evidence="4" id="KW-0547">Nucleotide-binding</keyword>
<evidence type="ECO:0000256" key="2">
    <source>
        <dbReference type="ARBA" id="ARBA00011903"/>
    </source>
</evidence>
<dbReference type="GO" id="GO:0005886">
    <property type="term" value="C:plasma membrane"/>
    <property type="evidence" value="ECO:0007669"/>
    <property type="project" value="TreeGrafter"/>
</dbReference>
<gene>
    <name evidence="12" type="primary">ptk_2</name>
    <name evidence="12" type="ORF">C1752_02336</name>
</gene>
<comment type="catalytic activity">
    <reaction evidence="8">
        <text>L-tyrosyl-[protein] + ATP = O-phospho-L-tyrosyl-[protein] + ADP + H(+)</text>
        <dbReference type="Rhea" id="RHEA:10596"/>
        <dbReference type="Rhea" id="RHEA-COMP:10136"/>
        <dbReference type="Rhea" id="RHEA-COMP:20101"/>
        <dbReference type="ChEBI" id="CHEBI:15378"/>
        <dbReference type="ChEBI" id="CHEBI:30616"/>
        <dbReference type="ChEBI" id="CHEBI:46858"/>
        <dbReference type="ChEBI" id="CHEBI:61978"/>
        <dbReference type="ChEBI" id="CHEBI:456216"/>
        <dbReference type="EC" id="2.7.10.2"/>
    </reaction>
</comment>
<evidence type="ECO:0000259" key="11">
    <source>
        <dbReference type="Pfam" id="PF13614"/>
    </source>
</evidence>
<keyword evidence="10" id="KW-1133">Transmembrane helix</keyword>
<dbReference type="Pfam" id="PF13614">
    <property type="entry name" value="AAA_31"/>
    <property type="match status" value="1"/>
</dbReference>
<accession>A0A2W1JIN9</accession>
<dbReference type="NCBIfam" id="TIGR01007">
    <property type="entry name" value="eps_fam"/>
    <property type="match status" value="1"/>
</dbReference>
<dbReference type="GO" id="GO:0004715">
    <property type="term" value="F:non-membrane spanning protein tyrosine kinase activity"/>
    <property type="evidence" value="ECO:0007669"/>
    <property type="project" value="UniProtKB-EC"/>
</dbReference>
<feature type="coiled-coil region" evidence="9">
    <location>
        <begin position="207"/>
        <end position="234"/>
    </location>
</feature>
<reference evidence="12 13" key="1">
    <citation type="journal article" date="2018" name="Sci. Rep.">
        <title>A novel species of the marine cyanobacterium Acaryochloris with a unique pigment content and lifestyle.</title>
        <authorList>
            <person name="Partensky F."/>
            <person name="Six C."/>
            <person name="Ratin M."/>
            <person name="Garczarek L."/>
            <person name="Vaulot D."/>
            <person name="Probert I."/>
            <person name="Calteau A."/>
            <person name="Gourvil P."/>
            <person name="Marie D."/>
            <person name="Grebert T."/>
            <person name="Bouchier C."/>
            <person name="Le Panse S."/>
            <person name="Gachenot M."/>
            <person name="Rodriguez F."/>
            <person name="Garrido J.L."/>
        </authorList>
    </citation>
    <scope>NUCLEOTIDE SEQUENCE [LARGE SCALE GENOMIC DNA]</scope>
    <source>
        <strain evidence="12 13">RCC1774</strain>
    </source>
</reference>
<dbReference type="InterPro" id="IPR005702">
    <property type="entry name" value="Wzc-like_C"/>
</dbReference>
<dbReference type="RefSeq" id="WP_110986291.1">
    <property type="nucleotide sequence ID" value="NZ_CAWNWM010000006.1"/>
</dbReference>
<evidence type="ECO:0000256" key="3">
    <source>
        <dbReference type="ARBA" id="ARBA00022679"/>
    </source>
</evidence>
<protein>
    <recommendedName>
        <fullName evidence="2">non-specific protein-tyrosine kinase</fullName>
        <ecNumber evidence="2">2.7.10.2</ecNumber>
    </recommendedName>
</protein>
<organism evidence="12 13">
    <name type="scientific">Acaryochloris thomasi RCC1774</name>
    <dbReference type="NCBI Taxonomy" id="1764569"/>
    <lineage>
        <taxon>Bacteria</taxon>
        <taxon>Bacillati</taxon>
        <taxon>Cyanobacteriota</taxon>
        <taxon>Cyanophyceae</taxon>
        <taxon>Acaryochloridales</taxon>
        <taxon>Acaryochloridaceae</taxon>
        <taxon>Acaryochloris</taxon>
        <taxon>Acaryochloris thomasi</taxon>
    </lineage>
</organism>
<feature type="domain" description="AAA" evidence="11">
    <location>
        <begin position="520"/>
        <end position="643"/>
    </location>
</feature>
<evidence type="ECO:0000256" key="9">
    <source>
        <dbReference type="SAM" id="Coils"/>
    </source>
</evidence>
<dbReference type="InterPro" id="IPR027417">
    <property type="entry name" value="P-loop_NTPase"/>
</dbReference>
<keyword evidence="9" id="KW-0175">Coiled coil</keyword>
<keyword evidence="5 12" id="KW-0418">Kinase</keyword>
<dbReference type="EC" id="2.7.10.2" evidence="2"/>
<keyword evidence="10" id="KW-0812">Transmembrane</keyword>
<evidence type="ECO:0000256" key="1">
    <source>
        <dbReference type="ARBA" id="ARBA00007316"/>
    </source>
</evidence>
<evidence type="ECO:0000256" key="5">
    <source>
        <dbReference type="ARBA" id="ARBA00022777"/>
    </source>
</evidence>
<keyword evidence="13" id="KW-1185">Reference proteome</keyword>
<dbReference type="GO" id="GO:0005524">
    <property type="term" value="F:ATP binding"/>
    <property type="evidence" value="ECO:0007669"/>
    <property type="project" value="UniProtKB-KW"/>
</dbReference>
<proteinExistence type="inferred from homology"/>
<evidence type="ECO:0000256" key="8">
    <source>
        <dbReference type="ARBA" id="ARBA00051245"/>
    </source>
</evidence>
<dbReference type="PANTHER" id="PTHR32309">
    <property type="entry name" value="TYROSINE-PROTEIN KINASE"/>
    <property type="match status" value="1"/>
</dbReference>
<keyword evidence="10" id="KW-0472">Membrane</keyword>
<sequence length="703" mass="77584">MDQSLSRLPLVFSRHRWSALAAFSAVMCGLCLYVVFAPRLYTSKVRLILDGTPSTSVSDFGSTIAQQPGNGALANQEEIVSSKRLLERALQSYRQQWDDPVDIPLSVGELKQSLQTGIVPGTDIFQLQYTSSDPELASRMLNSIAQTVVQENTETIQAEAKSAREFLEGQIPQRRQELLQVEARMSKFKQEYGYVTLSAEGNNNEANQLLVNSYAQLEGQIRDLTSQIQEVDARNLSLSTLTNAGSINNTYTSVRTGQDPELQNLKSAVTNLESQVAARRTELTDSHPIVIQLVQELDAARTLYNQRLSQLGGGSSVNIAPESARVGQDLSVQLIQGKIERLSLQERLEAARGSMKQLESRRQQFPILEQWFTQMDRRREALFNSIQLLERKLDEVRVAEAQLLSNFRILDLSEPSGKPSDPNIPVVLILGTLAGAVLSIGTVILLEALNRKLYSADEIEELVELPVLSTLPRLSKNTLNLGEPASFYENSAILEAYRALFKALEFRGLEEFHTLVVSSAISGEGKSVVTSYLAAVAAMLSRRTLIIDADLRRPTIHKQFQLPNKSGLSDILSGDVSLESAAQSTSIDNLSVVTAGSSCVLPSRFFESDGMKILLEEARSSYDLVIVDTPPVTSCVDAMAVSSEGYPLLLIARPNVTEKDLLKRSAAELIEHNINVLGVAVNDGIPKTDRYYQYRLESYQETA</sequence>
<feature type="coiled-coil region" evidence="9">
    <location>
        <begin position="341"/>
        <end position="406"/>
    </location>
</feature>
<dbReference type="Gene3D" id="3.40.50.300">
    <property type="entry name" value="P-loop containing nucleotide triphosphate hydrolases"/>
    <property type="match status" value="1"/>
</dbReference>
<keyword evidence="3 12" id="KW-0808">Transferase</keyword>
<dbReference type="InterPro" id="IPR050445">
    <property type="entry name" value="Bact_polysacc_biosynth/exp"/>
</dbReference>
<evidence type="ECO:0000313" key="12">
    <source>
        <dbReference type="EMBL" id="PZD73156.1"/>
    </source>
</evidence>
<dbReference type="AlphaFoldDB" id="A0A2W1JIN9"/>
<dbReference type="SUPFAM" id="SSF52540">
    <property type="entry name" value="P-loop containing nucleoside triphosphate hydrolases"/>
    <property type="match status" value="1"/>
</dbReference>
<evidence type="ECO:0000256" key="7">
    <source>
        <dbReference type="ARBA" id="ARBA00023137"/>
    </source>
</evidence>
<dbReference type="EMBL" id="PQWO01000006">
    <property type="protein sequence ID" value="PZD73156.1"/>
    <property type="molecule type" value="Genomic_DNA"/>
</dbReference>
<dbReference type="OrthoDB" id="9758283at2"/>
<feature type="transmembrane region" description="Helical" evidence="10">
    <location>
        <begin position="20"/>
        <end position="41"/>
    </location>
</feature>
<comment type="similarity">
    <text evidence="1">Belongs to the CpsD/CapB family.</text>
</comment>
<dbReference type="InterPro" id="IPR025669">
    <property type="entry name" value="AAA_dom"/>
</dbReference>
<keyword evidence="6" id="KW-0067">ATP-binding</keyword>
<evidence type="ECO:0000256" key="4">
    <source>
        <dbReference type="ARBA" id="ARBA00022741"/>
    </source>
</evidence>
<dbReference type="Proteomes" id="UP000248857">
    <property type="component" value="Unassembled WGS sequence"/>
</dbReference>
<keyword evidence="7" id="KW-0829">Tyrosine-protein kinase</keyword>
<evidence type="ECO:0000313" key="13">
    <source>
        <dbReference type="Proteomes" id="UP000248857"/>
    </source>
</evidence>